<dbReference type="EMBL" id="ASPP01032878">
    <property type="protein sequence ID" value="ETO03600.1"/>
    <property type="molecule type" value="Genomic_DNA"/>
</dbReference>
<comment type="caution">
    <text evidence="1">The sequence shown here is derived from an EMBL/GenBank/DDBJ whole genome shotgun (WGS) entry which is preliminary data.</text>
</comment>
<reference evidence="1 2" key="1">
    <citation type="journal article" date="2013" name="Curr. Biol.">
        <title>The Genome of the Foraminiferan Reticulomyxa filosa.</title>
        <authorList>
            <person name="Glockner G."/>
            <person name="Hulsmann N."/>
            <person name="Schleicher M."/>
            <person name="Noegel A.A."/>
            <person name="Eichinger L."/>
            <person name="Gallinger C."/>
            <person name="Pawlowski J."/>
            <person name="Sierra R."/>
            <person name="Euteneuer U."/>
            <person name="Pillet L."/>
            <person name="Moustafa A."/>
            <person name="Platzer M."/>
            <person name="Groth M."/>
            <person name="Szafranski K."/>
            <person name="Schliwa M."/>
        </authorList>
    </citation>
    <scope>NUCLEOTIDE SEQUENCE [LARGE SCALE GENOMIC DNA]</scope>
</reference>
<feature type="non-terminal residue" evidence="1">
    <location>
        <position position="147"/>
    </location>
</feature>
<protein>
    <submittedName>
        <fullName evidence="1">Uncharacterized protein</fullName>
    </submittedName>
</protein>
<sequence>IEDLFFFDVTLGTQTTARIDRSELIADELVEHCFYKNKNQKKGLTMKQIIEKSKKLYERYHLDLRFVTTSWDCVKIRVERFVTNKLGGIKDMYVWNESVRDKNDDKSKEDNVEPLPPLDKFLKSMREYYTKRSFEEETDVEPESDSS</sequence>
<name>X6LS69_RETFI</name>
<organism evidence="1 2">
    <name type="scientific">Reticulomyxa filosa</name>
    <dbReference type="NCBI Taxonomy" id="46433"/>
    <lineage>
        <taxon>Eukaryota</taxon>
        <taxon>Sar</taxon>
        <taxon>Rhizaria</taxon>
        <taxon>Retaria</taxon>
        <taxon>Foraminifera</taxon>
        <taxon>Monothalamids</taxon>
        <taxon>Reticulomyxidae</taxon>
        <taxon>Reticulomyxa</taxon>
    </lineage>
</organism>
<gene>
    <name evidence="1" type="ORF">RFI_33802</name>
</gene>
<proteinExistence type="predicted"/>
<accession>X6LS69</accession>
<evidence type="ECO:0000313" key="1">
    <source>
        <dbReference type="EMBL" id="ETO03600.1"/>
    </source>
</evidence>
<dbReference type="Proteomes" id="UP000023152">
    <property type="component" value="Unassembled WGS sequence"/>
</dbReference>
<keyword evidence="2" id="KW-1185">Reference proteome</keyword>
<feature type="non-terminal residue" evidence="1">
    <location>
        <position position="1"/>
    </location>
</feature>
<dbReference type="AlphaFoldDB" id="X6LS69"/>
<evidence type="ECO:0000313" key="2">
    <source>
        <dbReference type="Proteomes" id="UP000023152"/>
    </source>
</evidence>